<gene>
    <name evidence="2" type="ORF">OFUS_LOCUS18765</name>
</gene>
<keyword evidence="1" id="KW-0175">Coiled coil</keyword>
<accession>A0A8S4PKS9</accession>
<feature type="coiled-coil region" evidence="1">
    <location>
        <begin position="25"/>
        <end position="52"/>
    </location>
</feature>
<organism evidence="2 3">
    <name type="scientific">Owenia fusiformis</name>
    <name type="common">Polychaete worm</name>
    <dbReference type="NCBI Taxonomy" id="6347"/>
    <lineage>
        <taxon>Eukaryota</taxon>
        <taxon>Metazoa</taxon>
        <taxon>Spiralia</taxon>
        <taxon>Lophotrochozoa</taxon>
        <taxon>Annelida</taxon>
        <taxon>Polychaeta</taxon>
        <taxon>Sedentaria</taxon>
        <taxon>Canalipalpata</taxon>
        <taxon>Sabellida</taxon>
        <taxon>Oweniida</taxon>
        <taxon>Oweniidae</taxon>
        <taxon>Owenia</taxon>
    </lineage>
</organism>
<evidence type="ECO:0000313" key="2">
    <source>
        <dbReference type="EMBL" id="CAH1793991.1"/>
    </source>
</evidence>
<protein>
    <submittedName>
        <fullName evidence="2">Uncharacterized protein</fullName>
    </submittedName>
</protein>
<dbReference type="Proteomes" id="UP000749559">
    <property type="component" value="Unassembled WGS sequence"/>
</dbReference>
<reference evidence="2" key="1">
    <citation type="submission" date="2022-03" db="EMBL/GenBank/DDBJ databases">
        <authorList>
            <person name="Martin C."/>
        </authorList>
    </citation>
    <scope>NUCLEOTIDE SEQUENCE</scope>
</reference>
<name>A0A8S4PKS9_OWEFU</name>
<dbReference type="AlphaFoldDB" id="A0A8S4PKS9"/>
<dbReference type="EMBL" id="CAIIXF020000009">
    <property type="protein sequence ID" value="CAH1793991.1"/>
    <property type="molecule type" value="Genomic_DNA"/>
</dbReference>
<comment type="caution">
    <text evidence="2">The sequence shown here is derived from an EMBL/GenBank/DDBJ whole genome shotgun (WGS) entry which is preliminary data.</text>
</comment>
<evidence type="ECO:0000313" key="3">
    <source>
        <dbReference type="Proteomes" id="UP000749559"/>
    </source>
</evidence>
<proteinExistence type="predicted"/>
<feature type="coiled-coil region" evidence="1">
    <location>
        <begin position="88"/>
        <end position="150"/>
    </location>
</feature>
<evidence type="ECO:0000256" key="1">
    <source>
        <dbReference type="SAM" id="Coils"/>
    </source>
</evidence>
<sequence>MLKFWLKISEKDWNVWKNKSRKIKKESKKIKNEEIRKRLECLEKQSEQCSDKTAILALPPETSERANYILEEGQSLPLPSGAAQKKELKEKDITIKELRDDIRTLKEEKRSVESDNDKLKQILDDKIKVLRNVEQERDTLSVKYKKLLKDYNDMQVKLETEKSMDMVKRLKISIQQSKW</sequence>
<keyword evidence="3" id="KW-1185">Reference proteome</keyword>